<protein>
    <submittedName>
        <fullName evidence="2">GPW/gp25 family protein</fullName>
    </submittedName>
</protein>
<evidence type="ECO:0000313" key="3">
    <source>
        <dbReference type="Proteomes" id="UP001596263"/>
    </source>
</evidence>
<dbReference type="EMBL" id="JBHSKM010000044">
    <property type="protein sequence ID" value="MFC5219680.1"/>
    <property type="molecule type" value="Genomic_DNA"/>
</dbReference>
<comment type="caution">
    <text evidence="2">The sequence shown here is derived from an EMBL/GenBank/DDBJ whole genome shotgun (WGS) entry which is preliminary data.</text>
</comment>
<dbReference type="SUPFAM" id="SSF160719">
    <property type="entry name" value="gpW/gp25-like"/>
    <property type="match status" value="1"/>
</dbReference>
<dbReference type="Pfam" id="PF04965">
    <property type="entry name" value="GPW_gp25"/>
    <property type="match status" value="1"/>
</dbReference>
<dbReference type="Proteomes" id="UP001596263">
    <property type="component" value="Unassembled WGS sequence"/>
</dbReference>
<dbReference type="RefSeq" id="WP_380863655.1">
    <property type="nucleotide sequence ID" value="NZ_JBHSKM010000044.1"/>
</dbReference>
<reference evidence="3" key="1">
    <citation type="journal article" date="2019" name="Int. J. Syst. Evol. Microbiol.">
        <title>The Global Catalogue of Microorganisms (GCM) 10K type strain sequencing project: providing services to taxonomists for standard genome sequencing and annotation.</title>
        <authorList>
            <consortium name="The Broad Institute Genomics Platform"/>
            <consortium name="The Broad Institute Genome Sequencing Center for Infectious Disease"/>
            <person name="Wu L."/>
            <person name="Ma J."/>
        </authorList>
    </citation>
    <scope>NUCLEOTIDE SEQUENCE [LARGE SCALE GENOMIC DNA]</scope>
    <source>
        <strain evidence="3">KCTC 42586</strain>
    </source>
</reference>
<accession>A0ABW0CUV0</accession>
<keyword evidence="3" id="KW-1185">Reference proteome</keyword>
<evidence type="ECO:0000313" key="2">
    <source>
        <dbReference type="EMBL" id="MFC5219680.1"/>
    </source>
</evidence>
<feature type="domain" description="IraD/Gp25-like" evidence="1">
    <location>
        <begin position="32"/>
        <end position="115"/>
    </location>
</feature>
<dbReference type="InterPro" id="IPR007048">
    <property type="entry name" value="IraD/Gp25-like"/>
</dbReference>
<dbReference type="Gene3D" id="3.10.450.40">
    <property type="match status" value="1"/>
</dbReference>
<gene>
    <name evidence="2" type="ORF">ACFPQ9_38230</name>
</gene>
<sequence>MNRFHDDRFGRGWALPLAPSGPRGALVFTGGAELVRQAIRVILVTEPGERLMRPDFGCGLRQFLTLPNTPGTRAAIGRAVEESLAAWEPRITVRAVDVRPGDDPSLAVVTVSYTYVRDGSTDDLRLAVPVGTARTTGV</sequence>
<evidence type="ECO:0000259" key="1">
    <source>
        <dbReference type="Pfam" id="PF04965"/>
    </source>
</evidence>
<organism evidence="2 3">
    <name type="scientific">Streptomyces coerulescens</name>
    <dbReference type="NCBI Taxonomy" id="29304"/>
    <lineage>
        <taxon>Bacteria</taxon>
        <taxon>Bacillati</taxon>
        <taxon>Actinomycetota</taxon>
        <taxon>Actinomycetes</taxon>
        <taxon>Kitasatosporales</taxon>
        <taxon>Streptomycetaceae</taxon>
        <taxon>Streptomyces</taxon>
    </lineage>
</organism>
<name>A0ABW0CUV0_STRCD</name>
<proteinExistence type="predicted"/>